<feature type="transmembrane region" description="Helical" evidence="6">
    <location>
        <begin position="766"/>
        <end position="796"/>
    </location>
</feature>
<feature type="transmembrane region" description="Helical" evidence="6">
    <location>
        <begin position="327"/>
        <end position="344"/>
    </location>
</feature>
<comment type="subcellular location">
    <subcellularLocation>
        <location evidence="1">Membrane</location>
        <topology evidence="1">Multi-pass membrane protein</topology>
    </subcellularLocation>
</comment>
<comment type="similarity">
    <text evidence="2">Belongs to the autoinducer-2 exporter (AI-2E) (TC 2.A.86) family.</text>
</comment>
<evidence type="ECO:0008006" key="9">
    <source>
        <dbReference type="Google" id="ProtNLM"/>
    </source>
</evidence>
<accession>A0A8S1GPU7</accession>
<feature type="transmembrane region" description="Helical" evidence="6">
    <location>
        <begin position="167"/>
        <end position="185"/>
    </location>
</feature>
<dbReference type="InterPro" id="IPR002549">
    <property type="entry name" value="AI-2E-like"/>
</dbReference>
<evidence type="ECO:0000256" key="5">
    <source>
        <dbReference type="ARBA" id="ARBA00023136"/>
    </source>
</evidence>
<feature type="transmembrane region" description="Helical" evidence="6">
    <location>
        <begin position="408"/>
        <end position="429"/>
    </location>
</feature>
<dbReference type="GO" id="GO:0016020">
    <property type="term" value="C:membrane"/>
    <property type="evidence" value="ECO:0007669"/>
    <property type="project" value="UniProtKB-SubCell"/>
</dbReference>
<evidence type="ECO:0000256" key="3">
    <source>
        <dbReference type="ARBA" id="ARBA00022692"/>
    </source>
</evidence>
<feature type="transmembrane region" description="Helical" evidence="6">
    <location>
        <begin position="662"/>
        <end position="680"/>
    </location>
</feature>
<proteinExistence type="inferred from homology"/>
<gene>
    <name evidence="7" type="ORF">CAUJ_LOCUS1554</name>
</gene>
<protein>
    <recommendedName>
        <fullName evidence="9">Transmembrane protein 245</fullName>
    </recommendedName>
</protein>
<keyword evidence="3 6" id="KW-0812">Transmembrane</keyword>
<feature type="transmembrane region" description="Helical" evidence="6">
    <location>
        <begin position="28"/>
        <end position="50"/>
    </location>
</feature>
<keyword evidence="8" id="KW-1185">Reference proteome</keyword>
<dbReference type="Proteomes" id="UP000835052">
    <property type="component" value="Unassembled WGS sequence"/>
</dbReference>
<organism evidence="7 8">
    <name type="scientific">Caenorhabditis auriculariae</name>
    <dbReference type="NCBI Taxonomy" id="2777116"/>
    <lineage>
        <taxon>Eukaryota</taxon>
        <taxon>Metazoa</taxon>
        <taxon>Ecdysozoa</taxon>
        <taxon>Nematoda</taxon>
        <taxon>Chromadorea</taxon>
        <taxon>Rhabditida</taxon>
        <taxon>Rhabditina</taxon>
        <taxon>Rhabditomorpha</taxon>
        <taxon>Rhabditoidea</taxon>
        <taxon>Rhabditidae</taxon>
        <taxon>Peloderinae</taxon>
        <taxon>Caenorhabditis</taxon>
    </lineage>
</organism>
<feature type="transmembrane region" description="Helical" evidence="6">
    <location>
        <begin position="692"/>
        <end position="717"/>
    </location>
</feature>
<dbReference type="AlphaFoldDB" id="A0A8S1GPU7"/>
<feature type="transmembrane region" description="Helical" evidence="6">
    <location>
        <begin position="221"/>
        <end position="240"/>
    </location>
</feature>
<keyword evidence="5 6" id="KW-0472">Membrane</keyword>
<sequence>MAASGGGTALMDRYFTSENQDQRVAMQFAFYNVLLFVLLGVSLCGLFALYNMLYMFLTPMLWAVLVGTVLFPFKKRVTEIMQNWLKGLQSKNTTLVRGIINLPVNWFCRTSECLYTTAASSDGIYIAGAYVVLKFLSYERTFMHAISFAGRIYNGVDAFILLSAKPWVFPLIVIYSAAYAGWIYVQMPKPINKKLLRTLSLPIWYYVISYASSFFGPFRAAAFGISTVVLALLSAGVVAVDNNGSFKSDSDADDNEKEKNEVEKTAPVAEPMFKFETITDENGDSVAAIRAPSMESLVLDEAITGDRLIRIVFSLCALLWVVRHDSALILLAIPLFIAVVARIANNVGLTDALTNALDSLWQRFSPAVNKLVEITVAGPLREFVKVLFTSDQMITTSLHDKMDMLSSVVVMALLACSVLFGFVFIGFQLHGETVHLVRLTSNVVSSRPDWLGAAMNYTEDQLEDHDIDIDAYVQQAYEQGRAWLASNVRNLSNGKDSKRADMLENQVKQIVDNLYHLWEQRNVVTKNASTTDIARAGWMTQLKSVTDLAALKEELTLIVKDNLDTLMGVAQSVGAILAANLTFFSSILAAFAGIILGFGLDIVNLLIEIIVFLTMVYYLLSASRTRWLPLQWASDLSAVTSMAELNPGVADKHHITAAIEHAIFGVFVLSAKMSVFYGLYTYFVHSLFDLNIVFVPSFIASLFAAIPIMPPYIVAIFGVFELWLVRGEGAAALVFALASVSPIMYVDKTFYTEVKGSHPYVTGLSIIGGMYWLGLQGAIIGPIVLCLFLVLVNVYLQFVKPTATSTTPRALTPAPSHPILKKIE</sequence>
<feature type="transmembrane region" description="Helical" evidence="6">
    <location>
        <begin position="56"/>
        <end position="73"/>
    </location>
</feature>
<evidence type="ECO:0000256" key="4">
    <source>
        <dbReference type="ARBA" id="ARBA00022989"/>
    </source>
</evidence>
<evidence type="ECO:0000256" key="6">
    <source>
        <dbReference type="SAM" id="Phobius"/>
    </source>
</evidence>
<feature type="transmembrane region" description="Helical" evidence="6">
    <location>
        <begin position="602"/>
        <end position="620"/>
    </location>
</feature>
<comment type="caution">
    <text evidence="7">The sequence shown here is derived from an EMBL/GenBank/DDBJ whole genome shotgun (WGS) entry which is preliminary data.</text>
</comment>
<reference evidence="7" key="1">
    <citation type="submission" date="2020-10" db="EMBL/GenBank/DDBJ databases">
        <authorList>
            <person name="Kikuchi T."/>
        </authorList>
    </citation>
    <scope>NUCLEOTIDE SEQUENCE</scope>
    <source>
        <strain evidence="7">NKZ352</strain>
    </source>
</reference>
<feature type="transmembrane region" description="Helical" evidence="6">
    <location>
        <begin position="729"/>
        <end position="746"/>
    </location>
</feature>
<dbReference type="OrthoDB" id="5970161at2759"/>
<name>A0A8S1GPU7_9PELO</name>
<evidence type="ECO:0000313" key="8">
    <source>
        <dbReference type="Proteomes" id="UP000835052"/>
    </source>
</evidence>
<dbReference type="PANTHER" id="PTHR21716:SF4">
    <property type="entry name" value="TRANSMEMBRANE PROTEIN 245"/>
    <property type="match status" value="1"/>
</dbReference>
<dbReference type="PANTHER" id="PTHR21716">
    <property type="entry name" value="TRANSMEMBRANE PROTEIN"/>
    <property type="match status" value="1"/>
</dbReference>
<evidence type="ECO:0000256" key="2">
    <source>
        <dbReference type="ARBA" id="ARBA00009773"/>
    </source>
</evidence>
<evidence type="ECO:0000313" key="7">
    <source>
        <dbReference type="EMBL" id="CAD6185635.1"/>
    </source>
</evidence>
<dbReference type="EMBL" id="CAJGYM010000003">
    <property type="protein sequence ID" value="CAD6185635.1"/>
    <property type="molecule type" value="Genomic_DNA"/>
</dbReference>
<keyword evidence="4 6" id="KW-1133">Transmembrane helix</keyword>
<feature type="transmembrane region" description="Helical" evidence="6">
    <location>
        <begin position="573"/>
        <end position="596"/>
    </location>
</feature>
<evidence type="ECO:0000256" key="1">
    <source>
        <dbReference type="ARBA" id="ARBA00004141"/>
    </source>
</evidence>